<gene>
    <name evidence="1" type="ORF">UFOVP703_77</name>
</gene>
<dbReference type="Pfam" id="PF07105">
    <property type="entry name" value="DUF1367"/>
    <property type="match status" value="1"/>
</dbReference>
<reference evidence="1" key="1">
    <citation type="submission" date="2020-04" db="EMBL/GenBank/DDBJ databases">
        <authorList>
            <person name="Chiriac C."/>
            <person name="Salcher M."/>
            <person name="Ghai R."/>
            <person name="Kavagutti S V."/>
        </authorList>
    </citation>
    <scope>NUCLEOTIDE SEQUENCE</scope>
</reference>
<protein>
    <submittedName>
        <fullName evidence="1">Uncharacterized protein</fullName>
    </submittedName>
</protein>
<accession>A0A6J5NQF5</accession>
<dbReference type="EMBL" id="LR796673">
    <property type="protein sequence ID" value="CAB4159258.1"/>
    <property type="molecule type" value="Genomic_DNA"/>
</dbReference>
<dbReference type="InterPro" id="IPR009797">
    <property type="entry name" value="DUF1367"/>
</dbReference>
<name>A0A6J5NQF5_9CAUD</name>
<proteinExistence type="predicted"/>
<organism evidence="1">
    <name type="scientific">uncultured Caudovirales phage</name>
    <dbReference type="NCBI Taxonomy" id="2100421"/>
    <lineage>
        <taxon>Viruses</taxon>
        <taxon>Duplodnaviria</taxon>
        <taxon>Heunggongvirae</taxon>
        <taxon>Uroviricota</taxon>
        <taxon>Caudoviricetes</taxon>
        <taxon>Peduoviridae</taxon>
        <taxon>Maltschvirus</taxon>
        <taxon>Maltschvirus maltsch</taxon>
    </lineage>
</organism>
<sequence length="174" mass="20313">MAEIIVTRQDSPELTEEQRQLVRTTLFGFIDGLGERNRRAWRRLWNGLLKLQPGETVELQTHRARLGWYHRKHMAMEAAVFEAQERFDNFKAFRSWLKMGAGHVDWFPGPKGGIVPIPRSIAYAEIEQGEFERFHDDCITFLRTEHAAKTLWPKMPAADRANAIELVLARFEEH</sequence>
<evidence type="ECO:0000313" key="1">
    <source>
        <dbReference type="EMBL" id="CAB4159258.1"/>
    </source>
</evidence>